<dbReference type="PANTHER" id="PTHR45138:SF9">
    <property type="entry name" value="DIGUANYLATE CYCLASE DGCM-RELATED"/>
    <property type="match status" value="1"/>
</dbReference>
<evidence type="ECO:0000313" key="3">
    <source>
        <dbReference type="EMBL" id="MBB5180192.1"/>
    </source>
</evidence>
<dbReference type="RefSeq" id="WP_135503905.1">
    <property type="nucleotide sequence ID" value="NZ_JACHHE010000004.1"/>
</dbReference>
<keyword evidence="1" id="KW-0175">Coiled coil</keyword>
<dbReference type="InterPro" id="IPR000160">
    <property type="entry name" value="GGDEF_dom"/>
</dbReference>
<proteinExistence type="predicted"/>
<reference evidence="3 4" key="1">
    <citation type="submission" date="2020-08" db="EMBL/GenBank/DDBJ databases">
        <title>Genomic Encyclopedia of Type Strains, Phase IV (KMG-IV): sequencing the most valuable type-strain genomes for metagenomic binning, comparative biology and taxonomic classification.</title>
        <authorList>
            <person name="Goeker M."/>
        </authorList>
    </citation>
    <scope>NUCLEOTIDE SEQUENCE [LARGE SCALE GENOMIC DNA]</scope>
    <source>
        <strain evidence="3 4">DSM 15895</strain>
    </source>
</reference>
<feature type="domain" description="GGDEF" evidence="2">
    <location>
        <begin position="185"/>
        <end position="311"/>
    </location>
</feature>
<dbReference type="AlphaFoldDB" id="A0A7W8CRA3"/>
<dbReference type="SUPFAM" id="SSF55073">
    <property type="entry name" value="Nucleotide cyclase"/>
    <property type="match status" value="1"/>
</dbReference>
<dbReference type="GO" id="GO:1902201">
    <property type="term" value="P:negative regulation of bacterial-type flagellum-dependent cell motility"/>
    <property type="evidence" value="ECO:0007669"/>
    <property type="project" value="TreeGrafter"/>
</dbReference>
<evidence type="ECO:0000256" key="1">
    <source>
        <dbReference type="SAM" id="Coils"/>
    </source>
</evidence>
<dbReference type="CDD" id="cd01949">
    <property type="entry name" value="GGDEF"/>
    <property type="match status" value="1"/>
</dbReference>
<name>A0A7W8CRA3_9BACL</name>
<comment type="caution">
    <text evidence="3">The sequence shown here is derived from an EMBL/GenBank/DDBJ whole genome shotgun (WGS) entry which is preliminary data.</text>
</comment>
<dbReference type="Pfam" id="PF00990">
    <property type="entry name" value="GGDEF"/>
    <property type="match status" value="1"/>
</dbReference>
<dbReference type="GO" id="GO:0052621">
    <property type="term" value="F:diguanylate cyclase activity"/>
    <property type="evidence" value="ECO:0007669"/>
    <property type="project" value="TreeGrafter"/>
</dbReference>
<dbReference type="InterPro" id="IPR043128">
    <property type="entry name" value="Rev_trsase/Diguanyl_cyclase"/>
</dbReference>
<dbReference type="GO" id="GO:0005886">
    <property type="term" value="C:plasma membrane"/>
    <property type="evidence" value="ECO:0007669"/>
    <property type="project" value="TreeGrafter"/>
</dbReference>
<sequence length="311" mass="35032">MEKQLQFAPLAYLVFDRGLKVLEMNEAMRNMLSNKSPKHFHEMLTIASMVYFQTYFLPAITLHGKVNEMFLTIKGAAGSVPVLMNAVEREGRFECAMIEMTIRGEYERELLQAKQNAEQINRETAAAYEELQHLLGEVKCKKAELERLNADLHQLANVDSLTGLKNRRYLEQELAGLLVKSEFGFPLSLLAVDIDFFKRVNDTYGHQMGDAVLQELAGKLLNETEDEGTVARMGGEEFIILMPGYSIEWAEQLGEKLCRNLEMADWQHVPVTVSIGVTNYQPGDTATKLFARVDKALYASKNAGRNCVTVG</sequence>
<gene>
    <name evidence="3" type="ORF">HNQ44_001620</name>
</gene>
<dbReference type="PANTHER" id="PTHR45138">
    <property type="entry name" value="REGULATORY COMPONENTS OF SENSORY TRANSDUCTION SYSTEM"/>
    <property type="match status" value="1"/>
</dbReference>
<dbReference type="GO" id="GO:0043709">
    <property type="term" value="P:cell adhesion involved in single-species biofilm formation"/>
    <property type="evidence" value="ECO:0007669"/>
    <property type="project" value="TreeGrafter"/>
</dbReference>
<organism evidence="3 4">
    <name type="scientific">Planococcus koreensis</name>
    <dbReference type="NCBI Taxonomy" id="112331"/>
    <lineage>
        <taxon>Bacteria</taxon>
        <taxon>Bacillati</taxon>
        <taxon>Bacillota</taxon>
        <taxon>Bacilli</taxon>
        <taxon>Bacillales</taxon>
        <taxon>Caryophanaceae</taxon>
        <taxon>Planococcus</taxon>
    </lineage>
</organism>
<accession>A0A7W8CRA3</accession>
<feature type="coiled-coil region" evidence="1">
    <location>
        <begin position="103"/>
        <end position="158"/>
    </location>
</feature>
<dbReference type="PROSITE" id="PS50887">
    <property type="entry name" value="GGDEF"/>
    <property type="match status" value="1"/>
</dbReference>
<evidence type="ECO:0000313" key="4">
    <source>
        <dbReference type="Proteomes" id="UP000525923"/>
    </source>
</evidence>
<dbReference type="Proteomes" id="UP000525923">
    <property type="component" value="Unassembled WGS sequence"/>
</dbReference>
<dbReference type="EMBL" id="JACHHE010000004">
    <property type="protein sequence ID" value="MBB5180192.1"/>
    <property type="molecule type" value="Genomic_DNA"/>
</dbReference>
<protein>
    <submittedName>
        <fullName evidence="3">Sigma-B regulation protein RsbU (Phosphoserine phosphatase)</fullName>
        <ecNumber evidence="3">3.1.3.3</ecNumber>
    </submittedName>
</protein>
<dbReference type="InterPro" id="IPR029787">
    <property type="entry name" value="Nucleotide_cyclase"/>
</dbReference>
<dbReference type="OrthoDB" id="9759607at2"/>
<dbReference type="SMART" id="SM00267">
    <property type="entry name" value="GGDEF"/>
    <property type="match status" value="1"/>
</dbReference>
<keyword evidence="4" id="KW-1185">Reference proteome</keyword>
<dbReference type="GO" id="GO:0016787">
    <property type="term" value="F:hydrolase activity"/>
    <property type="evidence" value="ECO:0007669"/>
    <property type="project" value="UniProtKB-KW"/>
</dbReference>
<dbReference type="NCBIfam" id="TIGR00254">
    <property type="entry name" value="GGDEF"/>
    <property type="match status" value="1"/>
</dbReference>
<dbReference type="FunFam" id="3.30.70.270:FF:000001">
    <property type="entry name" value="Diguanylate cyclase domain protein"/>
    <property type="match status" value="1"/>
</dbReference>
<dbReference type="InterPro" id="IPR050469">
    <property type="entry name" value="Diguanylate_Cyclase"/>
</dbReference>
<evidence type="ECO:0000259" key="2">
    <source>
        <dbReference type="PROSITE" id="PS50887"/>
    </source>
</evidence>
<keyword evidence="3" id="KW-0378">Hydrolase</keyword>
<dbReference type="Gene3D" id="3.30.70.270">
    <property type="match status" value="1"/>
</dbReference>
<dbReference type="EC" id="3.1.3.3" evidence="3"/>